<keyword evidence="2" id="KW-0812">Transmembrane</keyword>
<proteinExistence type="predicted"/>
<dbReference type="Proteomes" id="UP000735874">
    <property type="component" value="Unassembled WGS sequence"/>
</dbReference>
<reference evidence="8" key="3">
    <citation type="submission" date="2021-01" db="EMBL/GenBank/DDBJ databases">
        <title>Phytophthora aleatoria, a newly-described species from Pinus radiata is distinct from Phytophthora cactorum isolates based on comparative genomics.</title>
        <authorList>
            <person name="Mcdougal R."/>
            <person name="Panda P."/>
            <person name="Williams N."/>
            <person name="Studholme D.J."/>
        </authorList>
    </citation>
    <scope>NUCLEOTIDE SEQUENCE</scope>
    <source>
        <strain evidence="8">NZFS 3830</strain>
    </source>
</reference>
<evidence type="ECO:0000313" key="6">
    <source>
        <dbReference type="EMBL" id="KAG2972585.1"/>
    </source>
</evidence>
<dbReference type="EMBL" id="RCMI01000607">
    <property type="protein sequence ID" value="KAG2903949.1"/>
    <property type="molecule type" value="Genomic_DNA"/>
</dbReference>
<dbReference type="EMBL" id="RCML01000613">
    <property type="protein sequence ID" value="KAG2972585.1"/>
    <property type="molecule type" value="Genomic_DNA"/>
</dbReference>
<evidence type="ECO:0000313" key="9">
    <source>
        <dbReference type="EMBL" id="RAW33046.1"/>
    </source>
</evidence>
<dbReference type="Proteomes" id="UP000688947">
    <property type="component" value="Unassembled WGS sequence"/>
</dbReference>
<dbReference type="EMBL" id="RCMK01000591">
    <property type="protein sequence ID" value="KAG2920259.1"/>
    <property type="molecule type" value="Genomic_DNA"/>
</dbReference>
<dbReference type="EMBL" id="RCMV01000555">
    <property type="protein sequence ID" value="KAG3215454.1"/>
    <property type="molecule type" value="Genomic_DNA"/>
</dbReference>
<evidence type="ECO:0000256" key="2">
    <source>
        <dbReference type="SAM" id="Phobius"/>
    </source>
</evidence>
<protein>
    <recommendedName>
        <fullName evidence="11">Transmembrane protein</fullName>
    </recommendedName>
</protein>
<reference evidence="7" key="2">
    <citation type="submission" date="2018-05" db="EMBL/GenBank/DDBJ databases">
        <title>Effector identification in a new, highly contiguous assembly of the strawberry crown rot pathogen Phytophthora cactorum.</title>
        <authorList>
            <person name="Armitage A.D."/>
            <person name="Nellist C.F."/>
            <person name="Bates H."/>
            <person name="Vickerstaff R.J."/>
            <person name="Harrison R.J."/>
        </authorList>
    </citation>
    <scope>NUCLEOTIDE SEQUENCE</scope>
    <source>
        <strain evidence="3">15-7</strain>
        <strain evidence="4">4032</strain>
        <strain evidence="5">4040</strain>
        <strain evidence="6">P415</strain>
        <strain evidence="7">P421</strain>
    </source>
</reference>
<keyword evidence="2" id="KW-1133">Transmembrane helix</keyword>
<dbReference type="AlphaFoldDB" id="A0A329SAX4"/>
<evidence type="ECO:0000313" key="5">
    <source>
        <dbReference type="EMBL" id="KAG2920259.1"/>
    </source>
</evidence>
<evidence type="ECO:0000256" key="1">
    <source>
        <dbReference type="SAM" id="MobiDB-lite"/>
    </source>
</evidence>
<comment type="caution">
    <text evidence="9">The sequence shown here is derived from an EMBL/GenBank/DDBJ whole genome shotgun (WGS) entry which is preliminary data.</text>
</comment>
<organism evidence="9 10">
    <name type="scientific">Phytophthora cactorum</name>
    <dbReference type="NCBI Taxonomy" id="29920"/>
    <lineage>
        <taxon>Eukaryota</taxon>
        <taxon>Sar</taxon>
        <taxon>Stramenopiles</taxon>
        <taxon>Oomycota</taxon>
        <taxon>Peronosporomycetes</taxon>
        <taxon>Peronosporales</taxon>
        <taxon>Peronosporaceae</taxon>
        <taxon>Phytophthora</taxon>
    </lineage>
</organism>
<evidence type="ECO:0008006" key="11">
    <source>
        <dbReference type="Google" id="ProtNLM"/>
    </source>
</evidence>
<dbReference type="EMBL" id="MJFZ01000253">
    <property type="protein sequence ID" value="RAW33046.1"/>
    <property type="molecule type" value="Genomic_DNA"/>
</dbReference>
<reference evidence="9 10" key="1">
    <citation type="submission" date="2018-01" db="EMBL/GenBank/DDBJ databases">
        <title>Draft genome of the strawberry crown rot pathogen Phytophthora cactorum.</title>
        <authorList>
            <person name="Armitage A.D."/>
            <person name="Lysoe E."/>
            <person name="Nellist C.F."/>
            <person name="Harrison R.J."/>
            <person name="Brurberg M.B."/>
        </authorList>
    </citation>
    <scope>NUCLEOTIDE SEQUENCE [LARGE SCALE GENOMIC DNA]</scope>
    <source>
        <strain evidence="9 10">10300</strain>
    </source>
</reference>
<dbReference type="Proteomes" id="UP000774804">
    <property type="component" value="Unassembled WGS sequence"/>
</dbReference>
<evidence type="ECO:0000313" key="8">
    <source>
        <dbReference type="EMBL" id="KAG6958693.1"/>
    </source>
</evidence>
<keyword evidence="10" id="KW-1185">Reference proteome</keyword>
<name>A0A329SAX4_9STRA</name>
<accession>A0A329SAX4</accession>
<feature type="region of interest" description="Disordered" evidence="1">
    <location>
        <begin position="160"/>
        <end position="180"/>
    </location>
</feature>
<evidence type="ECO:0000313" key="4">
    <source>
        <dbReference type="EMBL" id="KAG2903949.1"/>
    </source>
</evidence>
<evidence type="ECO:0000313" key="7">
    <source>
        <dbReference type="EMBL" id="KAG3215454.1"/>
    </source>
</evidence>
<feature type="transmembrane region" description="Helical" evidence="2">
    <location>
        <begin position="123"/>
        <end position="150"/>
    </location>
</feature>
<dbReference type="Proteomes" id="UP000736787">
    <property type="component" value="Unassembled WGS sequence"/>
</dbReference>
<gene>
    <name evidence="8" type="ORF">JG687_00009230</name>
    <name evidence="9" type="ORF">PC110_g10629</name>
    <name evidence="3" type="ORF">PC113_g15608</name>
    <name evidence="4" type="ORF">PC115_g15148</name>
    <name evidence="5" type="ORF">PC117_g16547</name>
    <name evidence="6" type="ORF">PC118_g15605</name>
    <name evidence="7" type="ORF">PC129_g13661</name>
</gene>
<dbReference type="Proteomes" id="UP000251314">
    <property type="component" value="Unassembled WGS sequence"/>
</dbReference>
<evidence type="ECO:0000313" key="10">
    <source>
        <dbReference type="Proteomes" id="UP000251314"/>
    </source>
</evidence>
<dbReference type="VEuPathDB" id="FungiDB:PC110_g10629"/>
<dbReference type="Proteomes" id="UP000697107">
    <property type="component" value="Unassembled WGS sequence"/>
</dbReference>
<dbReference type="EMBL" id="RCMG01000585">
    <property type="protein sequence ID" value="KAG2851779.1"/>
    <property type="molecule type" value="Genomic_DNA"/>
</dbReference>
<dbReference type="Proteomes" id="UP000760860">
    <property type="component" value="Unassembled WGS sequence"/>
</dbReference>
<evidence type="ECO:0000313" key="3">
    <source>
        <dbReference type="EMBL" id="KAG2851779.1"/>
    </source>
</evidence>
<keyword evidence="2" id="KW-0472">Membrane</keyword>
<sequence>MEFTLHFSHSNPTVPFFSASISNMGMKMFSSILAVRLILSMCLLVLQFPDKTNANSLRHGALPNHSIITPSSPVVIPHKVETDKARPVQRQRTVQDELTQVFAAVPAVSSSTKGRKGTGDACIGPVCGLGLFFASIGLTFVACFVVIYIADKRYDHVQNSRRRRDKYYDSMRKRRPSNSHLDFRRNCTGTVIRRRAAQ</sequence>
<dbReference type="EMBL" id="JAENGZ010000472">
    <property type="protein sequence ID" value="KAG6958693.1"/>
    <property type="molecule type" value="Genomic_DNA"/>
</dbReference>
<dbReference type="OrthoDB" id="105180at2759"/>
<feature type="transmembrane region" description="Helical" evidence="2">
    <location>
        <begin position="28"/>
        <end position="48"/>
    </location>
</feature>